<sequence length="413" mass="45710">MPGSWSSWKRALSCKTDRGEVVEPPKIITSSGKRIQASGVRLKANSRKHYNSGNCSKSLMNLRDVIHGNTRVVHKTSPRSQFASDDCFRHQQVSPDLFCDTRSSSGETPSDVGSIFGRCNSRSGSLTSTPLSHTSYVFRGTPLRKLSGCYDCNMAYETLDSMHMVYKESSLHGSYCGSPKAGCPKCGETFSKADALEAHHITQHAVTEMNKGDSSRNVVEIIFRTSWLKKEKPCGKIERILKVHNTQRIVAKFEEYRDAVKSRAAKLQKKHPRCMADGNELLRFFGTYFQCQLGAQGTSNLCLMPNCHCCQLIRSGFHSKKEAGKGIYTTATSGKAHDSVSLPEEDLKGKRAMLVCRVIAGRTYKALDTDDVTFLPSGYDSIAGESGHYANIDELLVFSSRAVLPCFVVIYQV</sequence>
<evidence type="ECO:0000313" key="3">
    <source>
        <dbReference type="EMBL" id="KAL3692928.1"/>
    </source>
</evidence>
<accession>A0ABD3HMV4</accession>
<dbReference type="PANTHER" id="PTHR31681:SF3">
    <property type="entry name" value="OS04G0690100 PROTEIN"/>
    <property type="match status" value="1"/>
</dbReference>
<proteinExistence type="predicted"/>
<dbReference type="GO" id="GO:0008270">
    <property type="term" value="F:zinc ion binding"/>
    <property type="evidence" value="ECO:0007669"/>
    <property type="project" value="UniProtKB-KW"/>
</dbReference>
<name>A0ABD3HMV4_9MARC</name>
<organism evidence="3 4">
    <name type="scientific">Riccia sorocarpa</name>
    <dbReference type="NCBI Taxonomy" id="122646"/>
    <lineage>
        <taxon>Eukaryota</taxon>
        <taxon>Viridiplantae</taxon>
        <taxon>Streptophyta</taxon>
        <taxon>Embryophyta</taxon>
        <taxon>Marchantiophyta</taxon>
        <taxon>Marchantiopsida</taxon>
        <taxon>Marchantiidae</taxon>
        <taxon>Marchantiales</taxon>
        <taxon>Ricciaceae</taxon>
        <taxon>Riccia</taxon>
    </lineage>
</organism>
<comment type="caution">
    <text evidence="3">The sequence shown here is derived from an EMBL/GenBank/DDBJ whole genome shotgun (WGS) entry which is preliminary data.</text>
</comment>
<dbReference type="Proteomes" id="UP001633002">
    <property type="component" value="Unassembled WGS sequence"/>
</dbReference>
<protein>
    <recommendedName>
        <fullName evidence="2">C2H2-type domain-containing protein</fullName>
    </recommendedName>
</protein>
<evidence type="ECO:0000259" key="2">
    <source>
        <dbReference type="PROSITE" id="PS50157"/>
    </source>
</evidence>
<keyword evidence="4" id="KW-1185">Reference proteome</keyword>
<dbReference type="Gene3D" id="3.90.228.10">
    <property type="match status" value="1"/>
</dbReference>
<dbReference type="SUPFAM" id="SSF56399">
    <property type="entry name" value="ADP-ribosylation"/>
    <property type="match status" value="1"/>
</dbReference>
<keyword evidence="1" id="KW-0479">Metal-binding</keyword>
<evidence type="ECO:0000313" key="4">
    <source>
        <dbReference type="Proteomes" id="UP001633002"/>
    </source>
</evidence>
<reference evidence="3 4" key="1">
    <citation type="submission" date="2024-09" db="EMBL/GenBank/DDBJ databases">
        <title>Chromosome-scale assembly of Riccia sorocarpa.</title>
        <authorList>
            <person name="Paukszto L."/>
        </authorList>
    </citation>
    <scope>NUCLEOTIDE SEQUENCE [LARGE SCALE GENOMIC DNA]</scope>
    <source>
        <strain evidence="3">LP-2024</strain>
        <tissue evidence="3">Aerial parts of the thallus</tissue>
    </source>
</reference>
<dbReference type="AlphaFoldDB" id="A0ABD3HMV4"/>
<dbReference type="PROSITE" id="PS50157">
    <property type="entry name" value="ZINC_FINGER_C2H2_2"/>
    <property type="match status" value="1"/>
</dbReference>
<dbReference type="PROSITE" id="PS00028">
    <property type="entry name" value="ZINC_FINGER_C2H2_1"/>
    <property type="match status" value="1"/>
</dbReference>
<dbReference type="InterPro" id="IPR013087">
    <property type="entry name" value="Znf_C2H2_type"/>
</dbReference>
<dbReference type="EMBL" id="JBJQOH010000003">
    <property type="protein sequence ID" value="KAL3692928.1"/>
    <property type="molecule type" value="Genomic_DNA"/>
</dbReference>
<gene>
    <name evidence="3" type="ORF">R1sor_006579</name>
</gene>
<keyword evidence="1" id="KW-0862">Zinc</keyword>
<feature type="domain" description="C2H2-type" evidence="2">
    <location>
        <begin position="181"/>
        <end position="209"/>
    </location>
</feature>
<evidence type="ECO:0000256" key="1">
    <source>
        <dbReference type="PROSITE-ProRule" id="PRU00042"/>
    </source>
</evidence>
<keyword evidence="1" id="KW-0863">Zinc-finger</keyword>
<dbReference type="PANTHER" id="PTHR31681">
    <property type="entry name" value="C2H2-LIKE ZINC FINGER PROTEIN"/>
    <property type="match status" value="1"/>
</dbReference>